<dbReference type="GO" id="GO:0006508">
    <property type="term" value="P:proteolysis"/>
    <property type="evidence" value="ECO:0007669"/>
    <property type="project" value="UniProtKB-KW"/>
</dbReference>
<dbReference type="CDD" id="cd16332">
    <property type="entry name" value="Prp-like"/>
    <property type="match status" value="1"/>
</dbReference>
<evidence type="ECO:0000256" key="2">
    <source>
        <dbReference type="ARBA" id="ARBA00022670"/>
    </source>
</evidence>
<dbReference type="InterPro" id="IPR007422">
    <property type="entry name" value="Peptidase_Prp"/>
</dbReference>
<dbReference type="PANTHER" id="PTHR39178:SF1">
    <property type="entry name" value="RIBOSOMAL-PROCESSING CYSTEINE PROTEASE PRP"/>
    <property type="match status" value="1"/>
</dbReference>
<dbReference type="GO" id="GO:0008234">
    <property type="term" value="F:cysteine-type peptidase activity"/>
    <property type="evidence" value="ECO:0007669"/>
    <property type="project" value="UniProtKB-KW"/>
</dbReference>
<keyword evidence="2 7" id="KW-0645">Protease</keyword>
<dbReference type="Pfam" id="PF04327">
    <property type="entry name" value="Peptidase_Prp"/>
    <property type="match status" value="1"/>
</dbReference>
<organism evidence="7 8">
    <name type="scientific">Candidatus Blautia pullicola</name>
    <dbReference type="NCBI Taxonomy" id="2838498"/>
    <lineage>
        <taxon>Bacteria</taxon>
        <taxon>Bacillati</taxon>
        <taxon>Bacillota</taxon>
        <taxon>Clostridia</taxon>
        <taxon>Lachnospirales</taxon>
        <taxon>Lachnospiraceae</taxon>
        <taxon>Blautia</taxon>
    </lineage>
</organism>
<evidence type="ECO:0000256" key="1">
    <source>
        <dbReference type="ARBA" id="ARBA00022517"/>
    </source>
</evidence>
<dbReference type="PANTHER" id="PTHR39178">
    <property type="entry name" value="HYPOTHETICAL RIBOSOME-ASSOCIATED PROTEIN"/>
    <property type="match status" value="1"/>
</dbReference>
<accession>A0A9D2FT45</accession>
<gene>
    <name evidence="7" type="ORF">H9809_09610</name>
</gene>
<comment type="similarity">
    <text evidence="5">Belongs to the Prp family.</text>
</comment>
<dbReference type="Gene3D" id="3.30.70.1490">
    <property type="entry name" value="Cysteine protease Prp"/>
    <property type="match status" value="1"/>
</dbReference>
<dbReference type="GO" id="GO:0042254">
    <property type="term" value="P:ribosome biogenesis"/>
    <property type="evidence" value="ECO:0007669"/>
    <property type="project" value="UniProtKB-KW"/>
</dbReference>
<dbReference type="AlphaFoldDB" id="A0A9D2FT45"/>
<keyword evidence="4" id="KW-0788">Thiol protease</keyword>
<evidence type="ECO:0000313" key="8">
    <source>
        <dbReference type="Proteomes" id="UP000824056"/>
    </source>
</evidence>
<protein>
    <recommendedName>
        <fullName evidence="6">Ribosomal processing cysteine protease Prp</fullName>
    </recommendedName>
</protein>
<keyword evidence="3" id="KW-0378">Hydrolase</keyword>
<evidence type="ECO:0000256" key="6">
    <source>
        <dbReference type="ARBA" id="ARBA00044538"/>
    </source>
</evidence>
<evidence type="ECO:0000313" key="7">
    <source>
        <dbReference type="EMBL" id="HIZ66136.1"/>
    </source>
</evidence>
<dbReference type="EMBL" id="DXBG01000227">
    <property type="protein sequence ID" value="HIZ66136.1"/>
    <property type="molecule type" value="Genomic_DNA"/>
</dbReference>
<comment type="caution">
    <text evidence="7">The sequence shown here is derived from an EMBL/GenBank/DDBJ whole genome shotgun (WGS) entry which is preliminary data.</text>
</comment>
<name>A0A9D2FT45_9FIRM</name>
<evidence type="ECO:0000256" key="3">
    <source>
        <dbReference type="ARBA" id="ARBA00022801"/>
    </source>
</evidence>
<dbReference type="SUPFAM" id="SSF118010">
    <property type="entry name" value="TM1457-like"/>
    <property type="match status" value="1"/>
</dbReference>
<proteinExistence type="inferred from homology"/>
<dbReference type="Proteomes" id="UP000824056">
    <property type="component" value="Unassembled WGS sequence"/>
</dbReference>
<dbReference type="InterPro" id="IPR036764">
    <property type="entry name" value="Peptidase_Prp_sf"/>
</dbReference>
<evidence type="ECO:0000256" key="4">
    <source>
        <dbReference type="ARBA" id="ARBA00022807"/>
    </source>
</evidence>
<reference evidence="7" key="1">
    <citation type="journal article" date="2021" name="PeerJ">
        <title>Extensive microbial diversity within the chicken gut microbiome revealed by metagenomics and culture.</title>
        <authorList>
            <person name="Gilroy R."/>
            <person name="Ravi A."/>
            <person name="Getino M."/>
            <person name="Pursley I."/>
            <person name="Horton D.L."/>
            <person name="Alikhan N.F."/>
            <person name="Baker D."/>
            <person name="Gharbi K."/>
            <person name="Hall N."/>
            <person name="Watson M."/>
            <person name="Adriaenssens E.M."/>
            <person name="Foster-Nyarko E."/>
            <person name="Jarju S."/>
            <person name="Secka A."/>
            <person name="Antonio M."/>
            <person name="Oren A."/>
            <person name="Chaudhuri R.R."/>
            <person name="La Ragione R."/>
            <person name="Hildebrand F."/>
            <person name="Pallen M.J."/>
        </authorList>
    </citation>
    <scope>NUCLEOTIDE SEQUENCE</scope>
    <source>
        <strain evidence="7">1068</strain>
    </source>
</reference>
<evidence type="ECO:0000256" key="5">
    <source>
        <dbReference type="ARBA" id="ARBA00044503"/>
    </source>
</evidence>
<sequence length="108" mass="12029">MIKVTIYQDEQQRISGFALEGHAGYASQGQDIVCAAVSALAQNTVNSIERFTADDFTAEVDEENGGLYVNIQPNYSKETKLLLDSLILGLQGIEEEYMEYIDVIFEEV</sequence>
<reference evidence="7" key="2">
    <citation type="submission" date="2021-04" db="EMBL/GenBank/DDBJ databases">
        <authorList>
            <person name="Gilroy R."/>
        </authorList>
    </citation>
    <scope>NUCLEOTIDE SEQUENCE</scope>
    <source>
        <strain evidence="7">1068</strain>
    </source>
</reference>
<keyword evidence="1" id="KW-0690">Ribosome biogenesis</keyword>